<feature type="transmembrane region" description="Helical" evidence="3">
    <location>
        <begin position="153"/>
        <end position="176"/>
    </location>
</feature>
<organism evidence="4 5">
    <name type="scientific">Albula glossodonta</name>
    <name type="common">roundjaw bonefish</name>
    <dbReference type="NCBI Taxonomy" id="121402"/>
    <lineage>
        <taxon>Eukaryota</taxon>
        <taxon>Metazoa</taxon>
        <taxon>Chordata</taxon>
        <taxon>Craniata</taxon>
        <taxon>Vertebrata</taxon>
        <taxon>Euteleostomi</taxon>
        <taxon>Actinopterygii</taxon>
        <taxon>Neopterygii</taxon>
        <taxon>Teleostei</taxon>
        <taxon>Albuliformes</taxon>
        <taxon>Albulidae</taxon>
        <taxon>Albula</taxon>
    </lineage>
</organism>
<keyword evidence="3" id="KW-1133">Transmembrane helix</keyword>
<keyword evidence="2" id="KW-0862">Zinc</keyword>
<evidence type="ECO:0008006" key="6">
    <source>
        <dbReference type="Google" id="ProtNLM"/>
    </source>
</evidence>
<dbReference type="OrthoDB" id="200954at2759"/>
<keyword evidence="2" id="KW-0813">Transport</keyword>
<dbReference type="GO" id="GO:0005385">
    <property type="term" value="F:zinc ion transmembrane transporter activity"/>
    <property type="evidence" value="ECO:0007669"/>
    <property type="project" value="TreeGrafter"/>
</dbReference>
<feature type="transmembrane region" description="Helical" evidence="3">
    <location>
        <begin position="116"/>
        <end position="141"/>
    </location>
</feature>
<comment type="similarity">
    <text evidence="1">Belongs to the ZIP transporter (TC 2.A.5) family.</text>
</comment>
<evidence type="ECO:0000313" key="5">
    <source>
        <dbReference type="Proteomes" id="UP000824540"/>
    </source>
</evidence>
<evidence type="ECO:0000313" key="4">
    <source>
        <dbReference type="EMBL" id="KAG9352690.1"/>
    </source>
</evidence>
<evidence type="ECO:0000256" key="3">
    <source>
        <dbReference type="SAM" id="Phobius"/>
    </source>
</evidence>
<accession>A0A8T2PKF4</accession>
<dbReference type="EMBL" id="JAFBMS010000005">
    <property type="protein sequence ID" value="KAG9352690.1"/>
    <property type="molecule type" value="Genomic_DNA"/>
</dbReference>
<keyword evidence="2" id="KW-0406">Ion transport</keyword>
<evidence type="ECO:0000256" key="1">
    <source>
        <dbReference type="ARBA" id="ARBA00006939"/>
    </source>
</evidence>
<keyword evidence="3" id="KW-0812">Transmembrane</keyword>
<keyword evidence="5" id="KW-1185">Reference proteome</keyword>
<keyword evidence="2" id="KW-0864">Zinc transport</keyword>
<dbReference type="GO" id="GO:0006882">
    <property type="term" value="P:intracellular zinc ion homeostasis"/>
    <property type="evidence" value="ECO:0007669"/>
    <property type="project" value="TreeGrafter"/>
</dbReference>
<proteinExistence type="inferred from homology"/>
<name>A0A8T2PKF4_9TELE</name>
<gene>
    <name evidence="4" type="ORF">JZ751_021104</name>
</gene>
<protein>
    <recommendedName>
        <fullName evidence="6">Solute carrier family 39 member 13</fullName>
    </recommendedName>
</protein>
<reference evidence="4" key="1">
    <citation type="thesis" date="2021" institute="BYU ScholarsArchive" country="Provo, UT, USA">
        <title>Applications of and Algorithms for Genome Assembly and Genomic Analyses with an Emphasis on Marine Teleosts.</title>
        <authorList>
            <person name="Pickett B.D."/>
        </authorList>
    </citation>
    <scope>NUCLEOTIDE SEQUENCE</scope>
    <source>
        <strain evidence="4">HI-2016</strain>
    </source>
</reference>
<evidence type="ECO:0000256" key="2">
    <source>
        <dbReference type="ARBA" id="ARBA00022906"/>
    </source>
</evidence>
<sequence>MPFRPMRRGDCGRAVLESTVFSHAAAAWPVLESGGAMRARGGKPGWGFAVLLGAAALLLVSSGVSSHRPNAKKMSQAAVMQAAAGSGSWFTEELLGFHLLGELVVWETLDTWVCSLLGSIMVGLSGIFPLLVIPIEAGAALKTEAGCQRLKQLLSFAIGGLLGDVFLHLLPEAWAYSCSLGLCPSRLPHPPLRSACVSLTSAKPVTKHCCSCARAFVASRYGDYARV</sequence>
<comment type="caution">
    <text evidence="4">The sequence shown here is derived from an EMBL/GenBank/DDBJ whole genome shotgun (WGS) entry which is preliminary data.</text>
</comment>
<keyword evidence="3" id="KW-0472">Membrane</keyword>
<dbReference type="AlphaFoldDB" id="A0A8T2PKF4"/>
<dbReference type="PANTHER" id="PTHR16950:SF16">
    <property type="entry name" value="ZINC TRANSPORTER ZIP13"/>
    <property type="match status" value="1"/>
</dbReference>
<feature type="transmembrane region" description="Helical" evidence="3">
    <location>
        <begin position="46"/>
        <end position="64"/>
    </location>
</feature>
<dbReference type="Proteomes" id="UP000824540">
    <property type="component" value="Unassembled WGS sequence"/>
</dbReference>
<dbReference type="PANTHER" id="PTHR16950">
    <property type="entry name" value="ZINC TRANSPORTER SLC39A7 HISTIDINE-RICH MEMBRANE PROTEIN KE4"/>
    <property type="match status" value="1"/>
</dbReference>